<dbReference type="NCBIfam" id="TIGR00431">
    <property type="entry name" value="TruB"/>
    <property type="match status" value="1"/>
</dbReference>
<keyword evidence="3 5" id="KW-0819">tRNA processing</keyword>
<evidence type="ECO:0000259" key="6">
    <source>
        <dbReference type="Pfam" id="PF01509"/>
    </source>
</evidence>
<sequence length="301" mass="33227">MDGIINLNKPAGITSFDAIRRLKRVTGERKMGHLGTLDPMATGVLPIFLGKMTKLIPYFNLGDKGYQAEVTLGASSTTLDKEGELTPVPIPPLSQEQVRAALESFVGKVTQIPPMYSAIRVQGKRLYELARVGQEIDRTPRQVTIHKIEDLEVDLPQIRFTVLCSKGTYIRTLADDLGEKLGTRAYLSGLTRHLVGERFRLQESIALDQIEKSGQTSALLGLMDPLSLFGDWNHLVTLGPEEERAVMHGNKIPVAPKRSLDFVPNQAQCLITNEAGRLLAAGLLEFSQEGPLYFQPEKVLV</sequence>
<dbReference type="PANTHER" id="PTHR13767">
    <property type="entry name" value="TRNA-PSEUDOURIDINE SYNTHASE"/>
    <property type="match status" value="1"/>
</dbReference>
<protein>
    <recommendedName>
        <fullName evidence="5">tRNA pseudouridine synthase B</fullName>
        <ecNumber evidence="5">5.4.99.25</ecNumber>
    </recommendedName>
    <alternativeName>
        <fullName evidence="5">tRNA pseudouridine(55) synthase</fullName>
        <shortName evidence="5">Psi55 synthase</shortName>
    </alternativeName>
    <alternativeName>
        <fullName evidence="5">tRNA pseudouridylate synthase</fullName>
    </alternativeName>
    <alternativeName>
        <fullName evidence="5">tRNA-uridine isomerase</fullName>
    </alternativeName>
</protein>
<evidence type="ECO:0000256" key="5">
    <source>
        <dbReference type="HAMAP-Rule" id="MF_01080"/>
    </source>
</evidence>
<comment type="caution">
    <text evidence="7">The sequence shown here is derived from an EMBL/GenBank/DDBJ whole genome shotgun (WGS) entry which is preliminary data.</text>
</comment>
<name>A0A1F6GL43_9PROT</name>
<feature type="active site" description="Nucleophile" evidence="5">
    <location>
        <position position="38"/>
    </location>
</feature>
<dbReference type="GO" id="GO:0003723">
    <property type="term" value="F:RNA binding"/>
    <property type="evidence" value="ECO:0007669"/>
    <property type="project" value="InterPro"/>
</dbReference>
<dbReference type="PANTHER" id="PTHR13767:SF2">
    <property type="entry name" value="PSEUDOURIDYLATE SYNTHASE TRUB1"/>
    <property type="match status" value="1"/>
</dbReference>
<dbReference type="InterPro" id="IPR020103">
    <property type="entry name" value="PsdUridine_synth_cat_dom_sf"/>
</dbReference>
<proteinExistence type="inferred from homology"/>
<dbReference type="GO" id="GO:0031119">
    <property type="term" value="P:tRNA pseudouridine synthesis"/>
    <property type="evidence" value="ECO:0007669"/>
    <property type="project" value="UniProtKB-UniRule"/>
</dbReference>
<dbReference type="CDD" id="cd02573">
    <property type="entry name" value="PseudoU_synth_EcTruB"/>
    <property type="match status" value="1"/>
</dbReference>
<dbReference type="Gene3D" id="3.30.2350.10">
    <property type="entry name" value="Pseudouridine synthase"/>
    <property type="match status" value="1"/>
</dbReference>
<dbReference type="Proteomes" id="UP000177583">
    <property type="component" value="Unassembled WGS sequence"/>
</dbReference>
<dbReference type="InterPro" id="IPR002501">
    <property type="entry name" value="PsdUridine_synth_N"/>
</dbReference>
<dbReference type="GO" id="GO:0160148">
    <property type="term" value="F:tRNA pseudouridine(55) synthase activity"/>
    <property type="evidence" value="ECO:0007669"/>
    <property type="project" value="UniProtKB-EC"/>
</dbReference>
<comment type="similarity">
    <text evidence="2 5">Belongs to the pseudouridine synthase TruB family. Type 1 subfamily.</text>
</comment>
<evidence type="ECO:0000313" key="8">
    <source>
        <dbReference type="Proteomes" id="UP000177583"/>
    </source>
</evidence>
<evidence type="ECO:0000256" key="2">
    <source>
        <dbReference type="ARBA" id="ARBA00005642"/>
    </source>
</evidence>
<comment type="catalytic activity">
    <reaction evidence="1 5">
        <text>uridine(55) in tRNA = pseudouridine(55) in tRNA</text>
        <dbReference type="Rhea" id="RHEA:42532"/>
        <dbReference type="Rhea" id="RHEA-COMP:10101"/>
        <dbReference type="Rhea" id="RHEA-COMP:10102"/>
        <dbReference type="ChEBI" id="CHEBI:65314"/>
        <dbReference type="ChEBI" id="CHEBI:65315"/>
        <dbReference type="EC" id="5.4.99.25"/>
    </reaction>
</comment>
<keyword evidence="4 5" id="KW-0413">Isomerase</keyword>
<evidence type="ECO:0000256" key="4">
    <source>
        <dbReference type="ARBA" id="ARBA00023235"/>
    </source>
</evidence>
<dbReference type="SUPFAM" id="SSF55120">
    <property type="entry name" value="Pseudouridine synthase"/>
    <property type="match status" value="1"/>
</dbReference>
<evidence type="ECO:0000313" key="7">
    <source>
        <dbReference type="EMBL" id="OGG98807.1"/>
    </source>
</evidence>
<organism evidence="7 8">
    <name type="scientific">Candidatus Lambdaproteobacteria bacterium RIFOXYD2_FULL_56_26</name>
    <dbReference type="NCBI Taxonomy" id="1817773"/>
    <lineage>
        <taxon>Bacteria</taxon>
        <taxon>Pseudomonadati</taxon>
        <taxon>Pseudomonadota</taxon>
        <taxon>Candidatus Lambdaproteobacteria</taxon>
    </lineage>
</organism>
<dbReference type="Pfam" id="PF01509">
    <property type="entry name" value="TruB_N"/>
    <property type="match status" value="1"/>
</dbReference>
<dbReference type="HAMAP" id="MF_01080">
    <property type="entry name" value="TruB_bact"/>
    <property type="match status" value="1"/>
</dbReference>
<comment type="function">
    <text evidence="5">Responsible for synthesis of pseudouridine from uracil-55 in the psi GC loop of transfer RNAs.</text>
</comment>
<dbReference type="GO" id="GO:1990481">
    <property type="term" value="P:mRNA pseudouridine synthesis"/>
    <property type="evidence" value="ECO:0007669"/>
    <property type="project" value="TreeGrafter"/>
</dbReference>
<dbReference type="InterPro" id="IPR014780">
    <property type="entry name" value="tRNA_psdUridine_synth_TruB"/>
</dbReference>
<gene>
    <name evidence="5" type="primary">truB</name>
    <name evidence="7" type="ORF">A2557_13490</name>
</gene>
<reference evidence="7 8" key="1">
    <citation type="journal article" date="2016" name="Nat. Commun.">
        <title>Thousands of microbial genomes shed light on interconnected biogeochemical processes in an aquifer system.</title>
        <authorList>
            <person name="Anantharaman K."/>
            <person name="Brown C.T."/>
            <person name="Hug L.A."/>
            <person name="Sharon I."/>
            <person name="Castelle C.J."/>
            <person name="Probst A.J."/>
            <person name="Thomas B.C."/>
            <person name="Singh A."/>
            <person name="Wilkins M.J."/>
            <person name="Karaoz U."/>
            <person name="Brodie E.L."/>
            <person name="Williams K.H."/>
            <person name="Hubbard S.S."/>
            <person name="Banfield J.F."/>
        </authorList>
    </citation>
    <scope>NUCLEOTIDE SEQUENCE [LARGE SCALE GENOMIC DNA]</scope>
</reference>
<evidence type="ECO:0000256" key="1">
    <source>
        <dbReference type="ARBA" id="ARBA00000385"/>
    </source>
</evidence>
<dbReference type="AlphaFoldDB" id="A0A1F6GL43"/>
<evidence type="ECO:0000256" key="3">
    <source>
        <dbReference type="ARBA" id="ARBA00022694"/>
    </source>
</evidence>
<accession>A0A1F6GL43</accession>
<dbReference type="EMBL" id="MFNF01000068">
    <property type="protein sequence ID" value="OGG98807.1"/>
    <property type="molecule type" value="Genomic_DNA"/>
</dbReference>
<dbReference type="EC" id="5.4.99.25" evidence="5"/>
<feature type="domain" description="Pseudouridine synthase II N-terminal" evidence="6">
    <location>
        <begin position="23"/>
        <end position="170"/>
    </location>
</feature>